<dbReference type="OrthoDB" id="279788at2"/>
<keyword evidence="2" id="KW-1185">Reference proteome</keyword>
<dbReference type="RefSeq" id="WP_068135014.1">
    <property type="nucleotide sequence ID" value="NZ_CP042914.1"/>
</dbReference>
<protein>
    <submittedName>
        <fullName evidence="1">Uncharacterized protein</fullName>
    </submittedName>
</protein>
<name>A0A5B9R5K9_9BACT</name>
<sequence>MNAKLAIDFWVYPGKLGLTQPSLCLFHDAVQIGTPLLDALTELFGQARSARRTLTFKASTRKRALGELKLRLVPEREDLRIMNIQHDAYTGIIQMTDAGLALMTDAVASWLKGAEDFGISPRHSSLSPKQFGKLDKASGELWFWGPGYDAP</sequence>
<dbReference type="Proteomes" id="UP000325286">
    <property type="component" value="Chromosome"/>
</dbReference>
<evidence type="ECO:0000313" key="1">
    <source>
        <dbReference type="EMBL" id="QEG41503.1"/>
    </source>
</evidence>
<dbReference type="EMBL" id="CP042914">
    <property type="protein sequence ID" value="QEG41503.1"/>
    <property type="molecule type" value="Genomic_DNA"/>
</dbReference>
<dbReference type="KEGG" id="rul:UC8_35260"/>
<accession>A0A5B9R5K9</accession>
<dbReference type="AlphaFoldDB" id="A0A5B9R5K9"/>
<proteinExistence type="predicted"/>
<gene>
    <name evidence="1" type="ORF">UC8_35260</name>
</gene>
<reference evidence="1 2" key="1">
    <citation type="submission" date="2019-08" db="EMBL/GenBank/DDBJ databases">
        <title>Deep-cultivation of Planctomycetes and their phenomic and genomic characterization uncovers novel biology.</title>
        <authorList>
            <person name="Wiegand S."/>
            <person name="Jogler M."/>
            <person name="Boedeker C."/>
            <person name="Pinto D."/>
            <person name="Vollmers J."/>
            <person name="Rivas-Marin E."/>
            <person name="Kohn T."/>
            <person name="Peeters S.H."/>
            <person name="Heuer A."/>
            <person name="Rast P."/>
            <person name="Oberbeckmann S."/>
            <person name="Bunk B."/>
            <person name="Jeske O."/>
            <person name="Meyerdierks A."/>
            <person name="Storesund J.E."/>
            <person name="Kallscheuer N."/>
            <person name="Luecker S."/>
            <person name="Lage O.M."/>
            <person name="Pohl T."/>
            <person name="Merkel B.J."/>
            <person name="Hornburger P."/>
            <person name="Mueller R.-W."/>
            <person name="Bruemmer F."/>
            <person name="Labrenz M."/>
            <person name="Spormann A.M."/>
            <person name="Op den Camp H."/>
            <person name="Overmann J."/>
            <person name="Amann R."/>
            <person name="Jetten M.S.M."/>
            <person name="Mascher T."/>
            <person name="Medema M.H."/>
            <person name="Devos D.P."/>
            <person name="Kaster A.-K."/>
            <person name="Ovreas L."/>
            <person name="Rohde M."/>
            <person name="Galperin M.Y."/>
            <person name="Jogler C."/>
        </authorList>
    </citation>
    <scope>NUCLEOTIDE SEQUENCE [LARGE SCALE GENOMIC DNA]</scope>
    <source>
        <strain evidence="1 2">UC8</strain>
    </source>
</reference>
<evidence type="ECO:0000313" key="2">
    <source>
        <dbReference type="Proteomes" id="UP000325286"/>
    </source>
</evidence>
<organism evidence="1 2">
    <name type="scientific">Roseimaritima ulvae</name>
    <dbReference type="NCBI Taxonomy" id="980254"/>
    <lineage>
        <taxon>Bacteria</taxon>
        <taxon>Pseudomonadati</taxon>
        <taxon>Planctomycetota</taxon>
        <taxon>Planctomycetia</taxon>
        <taxon>Pirellulales</taxon>
        <taxon>Pirellulaceae</taxon>
        <taxon>Roseimaritima</taxon>
    </lineage>
</organism>